<dbReference type="PROSITE" id="PS50238">
    <property type="entry name" value="RHOGAP"/>
    <property type="match status" value="1"/>
</dbReference>
<reference evidence="10" key="1">
    <citation type="submission" date="2025-08" db="UniProtKB">
        <authorList>
            <consortium name="RefSeq"/>
        </authorList>
    </citation>
    <scope>IDENTIFICATION</scope>
    <source>
        <tissue evidence="10">Whole organism</tissue>
    </source>
</reference>
<evidence type="ECO:0000259" key="7">
    <source>
        <dbReference type="PROSITE" id="PS50081"/>
    </source>
</evidence>
<dbReference type="OrthoDB" id="3196451at2759"/>
<name>A0A979FKL9_HYAAZ</name>
<dbReference type="InterPro" id="IPR000980">
    <property type="entry name" value="SH2"/>
</dbReference>
<dbReference type="PROSITE" id="PS50081">
    <property type="entry name" value="ZF_DAG_PE_2"/>
    <property type="match status" value="1"/>
</dbReference>
<evidence type="ECO:0000256" key="1">
    <source>
        <dbReference type="ARBA" id="ARBA00022468"/>
    </source>
</evidence>
<dbReference type="Pfam" id="PF00130">
    <property type="entry name" value="C1_1"/>
    <property type="match status" value="1"/>
</dbReference>
<keyword evidence="9" id="KW-1185">Reference proteome</keyword>
<dbReference type="AlphaFoldDB" id="A0A979FKL9"/>
<dbReference type="PROSITE" id="PS50001">
    <property type="entry name" value="SH2"/>
    <property type="match status" value="1"/>
</dbReference>
<keyword evidence="2" id="KW-0479">Metal-binding</keyword>
<dbReference type="InterPro" id="IPR008936">
    <property type="entry name" value="Rho_GTPase_activation_prot"/>
</dbReference>
<dbReference type="CDD" id="cd00159">
    <property type="entry name" value="RhoGAP"/>
    <property type="match status" value="1"/>
</dbReference>
<organism evidence="9 10">
    <name type="scientific">Hyalella azteca</name>
    <name type="common">Amphipod</name>
    <dbReference type="NCBI Taxonomy" id="294128"/>
    <lineage>
        <taxon>Eukaryota</taxon>
        <taxon>Metazoa</taxon>
        <taxon>Ecdysozoa</taxon>
        <taxon>Arthropoda</taxon>
        <taxon>Crustacea</taxon>
        <taxon>Multicrustacea</taxon>
        <taxon>Malacostraca</taxon>
        <taxon>Eumalacostraca</taxon>
        <taxon>Peracarida</taxon>
        <taxon>Amphipoda</taxon>
        <taxon>Senticaudata</taxon>
        <taxon>Talitrida</taxon>
        <taxon>Talitroidea</taxon>
        <taxon>Hyalellidae</taxon>
        <taxon>Hyalella</taxon>
    </lineage>
</organism>
<evidence type="ECO:0000256" key="2">
    <source>
        <dbReference type="ARBA" id="ARBA00022723"/>
    </source>
</evidence>
<feature type="region of interest" description="Disordered" evidence="5">
    <location>
        <begin position="746"/>
        <end position="816"/>
    </location>
</feature>
<dbReference type="SUPFAM" id="SSF55550">
    <property type="entry name" value="SH2 domain"/>
    <property type="match status" value="1"/>
</dbReference>
<keyword evidence="1" id="KW-0343">GTPase activation</keyword>
<dbReference type="SMART" id="SM00109">
    <property type="entry name" value="C1"/>
    <property type="match status" value="1"/>
</dbReference>
<feature type="region of interest" description="Disordered" evidence="5">
    <location>
        <begin position="858"/>
        <end position="888"/>
    </location>
</feature>
<dbReference type="GO" id="GO:0007165">
    <property type="term" value="P:signal transduction"/>
    <property type="evidence" value="ECO:0007669"/>
    <property type="project" value="InterPro"/>
</dbReference>
<dbReference type="SMART" id="SM00252">
    <property type="entry name" value="SH2"/>
    <property type="match status" value="1"/>
</dbReference>
<evidence type="ECO:0000256" key="4">
    <source>
        <dbReference type="PROSITE-ProRule" id="PRU00191"/>
    </source>
</evidence>
<evidence type="ECO:0000259" key="6">
    <source>
        <dbReference type="PROSITE" id="PS50001"/>
    </source>
</evidence>
<evidence type="ECO:0000313" key="9">
    <source>
        <dbReference type="Proteomes" id="UP000694843"/>
    </source>
</evidence>
<feature type="domain" description="Rho-GAP" evidence="8">
    <location>
        <begin position="521"/>
        <end position="725"/>
    </location>
</feature>
<dbReference type="Gene3D" id="3.30.60.20">
    <property type="match status" value="1"/>
</dbReference>
<evidence type="ECO:0000313" key="10">
    <source>
        <dbReference type="RefSeq" id="XP_047737082.1"/>
    </source>
</evidence>
<dbReference type="SMART" id="SM00324">
    <property type="entry name" value="RhoGAP"/>
    <property type="match status" value="1"/>
</dbReference>
<dbReference type="Pfam" id="PF00017">
    <property type="entry name" value="SH2"/>
    <property type="match status" value="1"/>
</dbReference>
<dbReference type="PANTHER" id="PTHR46075">
    <property type="entry name" value="CHIMERIN FAMILY MEMBER"/>
    <property type="match status" value="1"/>
</dbReference>
<feature type="domain" description="SH2" evidence="6">
    <location>
        <begin position="131"/>
        <end position="206"/>
    </location>
</feature>
<dbReference type="SUPFAM" id="SSF57889">
    <property type="entry name" value="Cysteine-rich domain"/>
    <property type="match status" value="1"/>
</dbReference>
<dbReference type="InterPro" id="IPR002219">
    <property type="entry name" value="PKC_DAG/PE"/>
</dbReference>
<dbReference type="PROSITE" id="PS00479">
    <property type="entry name" value="ZF_DAG_PE_1"/>
    <property type="match status" value="1"/>
</dbReference>
<dbReference type="GeneID" id="108671330"/>
<dbReference type="Pfam" id="PF00620">
    <property type="entry name" value="RhoGAP"/>
    <property type="match status" value="1"/>
</dbReference>
<feature type="compositionally biased region" description="Low complexity" evidence="5">
    <location>
        <begin position="757"/>
        <end position="767"/>
    </location>
</feature>
<dbReference type="Gene3D" id="1.10.555.10">
    <property type="entry name" value="Rho GTPase activation protein"/>
    <property type="match status" value="1"/>
</dbReference>
<dbReference type="InterPro" id="IPR046349">
    <property type="entry name" value="C1-like_sf"/>
</dbReference>
<dbReference type="InterPro" id="IPR051854">
    <property type="entry name" value="Rho-type_GAP"/>
</dbReference>
<keyword evidence="3" id="KW-0862">Zinc</keyword>
<dbReference type="RefSeq" id="XP_047737082.1">
    <property type="nucleotide sequence ID" value="XM_047881126.1"/>
</dbReference>
<evidence type="ECO:0000259" key="8">
    <source>
        <dbReference type="PROSITE" id="PS50238"/>
    </source>
</evidence>
<accession>A0A979FKL9</accession>
<evidence type="ECO:0000256" key="3">
    <source>
        <dbReference type="ARBA" id="ARBA00022833"/>
    </source>
</evidence>
<gene>
    <name evidence="10" type="primary">LOC108671330</name>
</gene>
<dbReference type="SUPFAM" id="SSF48350">
    <property type="entry name" value="GTPase activation domain, GAP"/>
    <property type="match status" value="1"/>
</dbReference>
<protein>
    <submittedName>
        <fullName evidence="10">Uncharacterized protein LOC108671330</fullName>
    </submittedName>
</protein>
<dbReference type="Proteomes" id="UP000694843">
    <property type="component" value="Unplaced"/>
</dbReference>
<sequence length="969" mass="105603">MWKSILHSLEMAAPKPCPIYRNSARMKLLHESSPEYQTFCNTSSNALESTKTGAGCSSALESNILSPDYDDTSLADINHKITQGTTNPSFSAFVSKTKDQPTYTRFYSSLDENPELDDPPNFVVPHGYGLEYHGCLTRAECEKALLHDGEYLVRQSSSRKNADHLILSLRFDGKLKHYQLYYQAENQSFSLGSKDRERFESVQDLVAKGLVTLFLDSRAAQFLQQQQLFNTSDFQKPIEETDEQNLLSQTQRRKAKNYINSKKKVPQLNACLACGSAVDVAVTSNNSTTKVSQMCETFSSPSSTANGTLKTIGNHATCKKCTPKDQLFYSKNQSINSNKNEEISIPISTHDETVNQSVEIESSFELAGGKSDNLCDTFPEESTKSSDAVVTGVDVKYSETPYYEVTRSLRRYHDGQHKLAEDAASTAMLATSSDKEKGIIPSKSGADVTCSSKDIHITRRMSKYWIFGGKKDAAGQAGDAPDDVTGIPHQFKVHNFHFSWCSICAHFLFGVRRQGVRCVTCKLAAHPSCARALPPDCVPQLAQLNGIFGKDLSTLMGTDPSVGVCAGASLTPPPLDLSLLDINAVAGVLKLFLRQLPLPLITALCFSVLLHAYESEEDEEQLQLLQSALLLLPAAHYHTLLLLLQHFNKIIDEGAVNKMSATSLSVVFAPTLVQHDPAAALLLHASPPVHKPPVPATVGDESSRSAAVAARRHLVTFIDDEPTMLCDAIKSSSHVAEIVVSSSPATQESHLEEAESSHFNSSSVTSSEIIERIGPSSKLNNDSLSSSYTPFPEPYSHLNGPDVSHELPKRTSSSSPNVLVNNTTCILKDTVMENSAQNTVNNGLSYEETQDLDKFNGIKADHSTHTNGYPRPSGGHNKPEPPSVPYTSANLNAGLTAEDVRNVKNVSISSPLSGADAGMSSVRRSPDICGATSLSASSFLTPDQLLCMKHAALEPKVIEMLIKSYRKIF</sequence>
<feature type="compositionally biased region" description="Low complexity" evidence="5">
    <location>
        <begin position="776"/>
        <end position="787"/>
    </location>
</feature>
<keyword evidence="4" id="KW-0727">SH2 domain</keyword>
<dbReference type="Gene3D" id="3.30.505.10">
    <property type="entry name" value="SH2 domain"/>
    <property type="match status" value="1"/>
</dbReference>
<dbReference type="KEGG" id="hazt:108671330"/>
<dbReference type="PANTHER" id="PTHR46075:SF2">
    <property type="entry name" value="RHO GTPASE ACTIVATING PROTEIN AT 5A, ISOFORM A"/>
    <property type="match status" value="1"/>
</dbReference>
<evidence type="ECO:0000256" key="5">
    <source>
        <dbReference type="SAM" id="MobiDB-lite"/>
    </source>
</evidence>
<dbReference type="InterPro" id="IPR000198">
    <property type="entry name" value="RhoGAP_dom"/>
</dbReference>
<proteinExistence type="predicted"/>
<dbReference type="GO" id="GO:0046872">
    <property type="term" value="F:metal ion binding"/>
    <property type="evidence" value="ECO:0007669"/>
    <property type="project" value="UniProtKB-KW"/>
</dbReference>
<feature type="domain" description="Phorbol-ester/DAG-type" evidence="7">
    <location>
        <begin position="488"/>
        <end position="537"/>
    </location>
</feature>
<dbReference type="GO" id="GO:0005096">
    <property type="term" value="F:GTPase activator activity"/>
    <property type="evidence" value="ECO:0007669"/>
    <property type="project" value="UniProtKB-KW"/>
</dbReference>
<dbReference type="InterPro" id="IPR036860">
    <property type="entry name" value="SH2_dom_sf"/>
</dbReference>